<gene>
    <name evidence="4" type="ORF">MoryE10_10650</name>
</gene>
<proteinExistence type="predicted"/>
<keyword evidence="2" id="KW-0802">TPR repeat</keyword>
<dbReference type="InterPro" id="IPR019734">
    <property type="entry name" value="TPR_rpt"/>
</dbReference>
<feature type="domain" description="Response regulatory" evidence="3">
    <location>
        <begin position="10"/>
        <end position="129"/>
    </location>
</feature>
<evidence type="ECO:0000256" key="2">
    <source>
        <dbReference type="PROSITE-ProRule" id="PRU00339"/>
    </source>
</evidence>
<dbReference type="Pfam" id="PF00072">
    <property type="entry name" value="Response_reg"/>
    <property type="match status" value="1"/>
</dbReference>
<feature type="modified residue" description="4-aspartylphosphate" evidence="1">
    <location>
        <position position="60"/>
    </location>
</feature>
<reference evidence="4" key="1">
    <citation type="submission" date="2019-06" db="EMBL/GenBank/DDBJ databases">
        <title>Complete genome sequence of Methylogaea oryzae strain JCM16910.</title>
        <authorList>
            <person name="Asakawa S."/>
        </authorList>
    </citation>
    <scope>NUCLEOTIDE SEQUENCE</scope>
    <source>
        <strain evidence="4">E10</strain>
    </source>
</reference>
<dbReference type="RefSeq" id="WP_221048437.1">
    <property type="nucleotide sequence ID" value="NZ_AP019782.1"/>
</dbReference>
<dbReference type="InterPro" id="IPR001789">
    <property type="entry name" value="Sig_transdc_resp-reg_receiver"/>
</dbReference>
<evidence type="ECO:0000313" key="5">
    <source>
        <dbReference type="Proteomes" id="UP000824988"/>
    </source>
</evidence>
<feature type="repeat" description="TPR" evidence="2">
    <location>
        <begin position="199"/>
        <end position="232"/>
    </location>
</feature>
<dbReference type="KEGG" id="moz:MoryE10_10650"/>
<organism evidence="4 5">
    <name type="scientific">Methylogaea oryzae</name>
    <dbReference type="NCBI Taxonomy" id="1295382"/>
    <lineage>
        <taxon>Bacteria</taxon>
        <taxon>Pseudomonadati</taxon>
        <taxon>Pseudomonadota</taxon>
        <taxon>Gammaproteobacteria</taxon>
        <taxon>Methylococcales</taxon>
        <taxon>Methylococcaceae</taxon>
        <taxon>Methylogaea</taxon>
    </lineage>
</organism>
<dbReference type="Pfam" id="PF13432">
    <property type="entry name" value="TPR_16"/>
    <property type="match status" value="2"/>
</dbReference>
<dbReference type="PROSITE" id="PS50110">
    <property type="entry name" value="RESPONSE_REGULATORY"/>
    <property type="match status" value="1"/>
</dbReference>
<dbReference type="SMART" id="SM00028">
    <property type="entry name" value="TPR"/>
    <property type="match status" value="4"/>
</dbReference>
<dbReference type="InterPro" id="IPR052048">
    <property type="entry name" value="ST_Response_Regulator"/>
</dbReference>
<dbReference type="CDD" id="cd17589">
    <property type="entry name" value="REC_TPR"/>
    <property type="match status" value="1"/>
</dbReference>
<dbReference type="EMBL" id="AP019782">
    <property type="protein sequence ID" value="BBL70459.1"/>
    <property type="molecule type" value="Genomic_DNA"/>
</dbReference>
<protein>
    <submittedName>
        <fullName evidence="4">Response regulator</fullName>
    </submittedName>
</protein>
<dbReference type="AlphaFoldDB" id="A0A8D4VPU7"/>
<evidence type="ECO:0000256" key="1">
    <source>
        <dbReference type="PROSITE-ProRule" id="PRU00169"/>
    </source>
</evidence>
<name>A0A8D4VPU7_9GAMM</name>
<dbReference type="GO" id="GO:0000160">
    <property type="term" value="P:phosphorelay signal transduction system"/>
    <property type="evidence" value="ECO:0007669"/>
    <property type="project" value="InterPro"/>
</dbReference>
<dbReference type="PANTHER" id="PTHR43228">
    <property type="entry name" value="TWO-COMPONENT RESPONSE REGULATOR"/>
    <property type="match status" value="1"/>
</dbReference>
<evidence type="ECO:0000259" key="3">
    <source>
        <dbReference type="PROSITE" id="PS50110"/>
    </source>
</evidence>
<accession>A0A8D4VPU7</accession>
<dbReference type="PANTHER" id="PTHR43228:SF1">
    <property type="entry name" value="TWO-COMPONENT RESPONSE REGULATOR ARR22"/>
    <property type="match status" value="1"/>
</dbReference>
<keyword evidence="5" id="KW-1185">Reference proteome</keyword>
<dbReference type="PROSITE" id="PS50005">
    <property type="entry name" value="TPR"/>
    <property type="match status" value="1"/>
</dbReference>
<dbReference type="SMART" id="SM00448">
    <property type="entry name" value="REC"/>
    <property type="match status" value="1"/>
</dbReference>
<dbReference type="Proteomes" id="UP000824988">
    <property type="component" value="Chromosome"/>
</dbReference>
<sequence>MEIWSLRGKKILIVDDLPDMRTMMRTLVASLGAEDIHTAKDGDQAMAAMIIHKFDVVLCDYALGEGRDGQQVLEEVRHRGLLPYSAIFVMVTAETSTPMVMGAVEYSPDDYLSKPIPKATLQTRLRNLLGKKEKLHPILNAMQQHNYTVALTQCDYLMEREPASRFELLRLKGELLLTTGAYEKARDLYAGILELRELPWAMLGLGKALYRLQQYDAAVEVLRRLIDSHPMVVAAYDLLSLALEGQGQLQEAQEVTAQALQRSWKSVSRQRRYGELAFRNEDYESAEKAFKQALRVGKGSCLRGPAEFAGLALTMVKRGVPVEAIKTVETMAREFREDTGAQVHVALVGAQVQQGLGNAALSQESTKRAVQLFQEHPETVTGDVAMDVAQLCFQQGDADAARDLLRYALRNQHEDAATQQRVLHLFNEAGLASEGQSFIDATVEEVAEINNQGVRLAQEGRLEESISFFEKAARGMPGNVVINLNAAQSLVMFMRKQGATRADVQKAELYLGRVRDLDAANSKYQKLKELLNQMSVSH</sequence>
<evidence type="ECO:0000313" key="4">
    <source>
        <dbReference type="EMBL" id="BBL70459.1"/>
    </source>
</evidence>
<keyword evidence="1" id="KW-0597">Phosphoprotein</keyword>